<name>A0A1H2QBE0_9FLAO</name>
<gene>
    <name evidence="1" type="ORF">SAMN05444338_101129</name>
</gene>
<protein>
    <submittedName>
        <fullName evidence="1">Uncharacterized protein</fullName>
    </submittedName>
</protein>
<dbReference type="AlphaFoldDB" id="A0A1H2QBE0"/>
<organism evidence="1 2">
    <name type="scientific">Flavobacterium degerlachei</name>
    <dbReference type="NCBI Taxonomy" id="229203"/>
    <lineage>
        <taxon>Bacteria</taxon>
        <taxon>Pseudomonadati</taxon>
        <taxon>Bacteroidota</taxon>
        <taxon>Flavobacteriia</taxon>
        <taxon>Flavobacteriales</taxon>
        <taxon>Flavobacteriaceae</taxon>
        <taxon>Flavobacterium</taxon>
    </lineage>
</organism>
<keyword evidence="2" id="KW-1185">Reference proteome</keyword>
<accession>A0A1H2QBE0</accession>
<dbReference type="Proteomes" id="UP000198569">
    <property type="component" value="Unassembled WGS sequence"/>
</dbReference>
<sequence length="45" mass="4971">MSKGLKNPRIIINEKAHKNSLWAFLKTLRTSRLNNSYGAGSGIIA</sequence>
<reference evidence="2" key="1">
    <citation type="submission" date="2016-10" db="EMBL/GenBank/DDBJ databases">
        <authorList>
            <person name="Varghese N."/>
            <person name="Submissions S."/>
        </authorList>
    </citation>
    <scope>NUCLEOTIDE SEQUENCE [LARGE SCALE GENOMIC DNA]</scope>
    <source>
        <strain evidence="2">DSM 15718</strain>
    </source>
</reference>
<evidence type="ECO:0000313" key="2">
    <source>
        <dbReference type="Proteomes" id="UP000198569"/>
    </source>
</evidence>
<proteinExistence type="predicted"/>
<dbReference type="EMBL" id="FNMV01000001">
    <property type="protein sequence ID" value="SDW03739.1"/>
    <property type="molecule type" value="Genomic_DNA"/>
</dbReference>
<evidence type="ECO:0000313" key="1">
    <source>
        <dbReference type="EMBL" id="SDW03739.1"/>
    </source>
</evidence>